<keyword evidence="3 5" id="KW-0378">Hydrolase</keyword>
<comment type="caution">
    <text evidence="7">The sequence shown here is derived from an EMBL/GenBank/DDBJ whole genome shotgun (WGS) entry which is preliminary data.</text>
</comment>
<comment type="subunit">
    <text evidence="5">Binds to RNA polymerase II (RNAPII).</text>
</comment>
<dbReference type="Gene3D" id="3.40.50.300">
    <property type="entry name" value="P-loop containing nucleotide triphosphate hydrolases"/>
    <property type="match status" value="1"/>
</dbReference>
<evidence type="ECO:0000256" key="5">
    <source>
        <dbReference type="RuleBase" id="RU365059"/>
    </source>
</evidence>
<protein>
    <recommendedName>
        <fullName evidence="5">GPN-loop GTPase 2</fullName>
    </recommendedName>
</protein>
<comment type="function">
    <text evidence="5">Small GTPase required for proper localization of RNA polymerase II and III (RNAPII and RNAPIII). May act at an RNAP assembly step prior to nuclear import.</text>
</comment>
<proteinExistence type="inferred from homology"/>
<dbReference type="PANTHER" id="PTHR21231:SF3">
    <property type="entry name" value="GPN-LOOP GTPASE 2"/>
    <property type="match status" value="1"/>
</dbReference>
<keyword evidence="2 5" id="KW-0547">Nucleotide-binding</keyword>
<dbReference type="InterPro" id="IPR004130">
    <property type="entry name" value="Gpn"/>
</dbReference>
<gene>
    <name evidence="7" type="ORF">Q9L58_000881</name>
</gene>
<dbReference type="InterPro" id="IPR027417">
    <property type="entry name" value="P-loop_NTPase"/>
</dbReference>
<dbReference type="CDD" id="cd17871">
    <property type="entry name" value="GPN2"/>
    <property type="match status" value="1"/>
</dbReference>
<evidence type="ECO:0000313" key="8">
    <source>
        <dbReference type="Proteomes" id="UP001447188"/>
    </source>
</evidence>
<organism evidence="7 8">
    <name type="scientific">Discina gigas</name>
    <dbReference type="NCBI Taxonomy" id="1032678"/>
    <lineage>
        <taxon>Eukaryota</taxon>
        <taxon>Fungi</taxon>
        <taxon>Dikarya</taxon>
        <taxon>Ascomycota</taxon>
        <taxon>Pezizomycotina</taxon>
        <taxon>Pezizomycetes</taxon>
        <taxon>Pezizales</taxon>
        <taxon>Discinaceae</taxon>
        <taxon>Discina</taxon>
    </lineage>
</organism>
<name>A0ABR3GW21_9PEZI</name>
<comment type="similarity">
    <text evidence="1 5">Belongs to the GPN-loop GTPase family.</text>
</comment>
<keyword evidence="4 5" id="KW-0342">GTP-binding</keyword>
<dbReference type="PANTHER" id="PTHR21231">
    <property type="entry name" value="XPA-BINDING PROTEIN 1-RELATED"/>
    <property type="match status" value="1"/>
</dbReference>
<dbReference type="InterPro" id="IPR030231">
    <property type="entry name" value="Gpn2"/>
</dbReference>
<feature type="region of interest" description="Disordered" evidence="6">
    <location>
        <begin position="299"/>
        <end position="322"/>
    </location>
</feature>
<evidence type="ECO:0000256" key="6">
    <source>
        <dbReference type="SAM" id="MobiDB-lite"/>
    </source>
</evidence>
<evidence type="ECO:0000256" key="4">
    <source>
        <dbReference type="ARBA" id="ARBA00023134"/>
    </source>
</evidence>
<dbReference type="EMBL" id="JBBBZM010000006">
    <property type="protein sequence ID" value="KAL0640053.1"/>
    <property type="molecule type" value="Genomic_DNA"/>
</dbReference>
<evidence type="ECO:0000256" key="2">
    <source>
        <dbReference type="ARBA" id="ARBA00022741"/>
    </source>
</evidence>
<accession>A0ABR3GW21</accession>
<dbReference type="Pfam" id="PF03029">
    <property type="entry name" value="ATP_bind_1"/>
    <property type="match status" value="1"/>
</dbReference>
<keyword evidence="8" id="KW-1185">Reference proteome</keyword>
<dbReference type="Proteomes" id="UP001447188">
    <property type="component" value="Unassembled WGS sequence"/>
</dbReference>
<evidence type="ECO:0000256" key="3">
    <source>
        <dbReference type="ARBA" id="ARBA00022801"/>
    </source>
</evidence>
<evidence type="ECO:0000313" key="7">
    <source>
        <dbReference type="EMBL" id="KAL0640053.1"/>
    </source>
</evidence>
<reference evidence="7 8" key="1">
    <citation type="submission" date="2024-02" db="EMBL/GenBank/DDBJ databases">
        <title>Discinaceae phylogenomics.</title>
        <authorList>
            <person name="Dirks A.C."/>
            <person name="James T.Y."/>
        </authorList>
    </citation>
    <scope>NUCLEOTIDE SEQUENCE [LARGE SCALE GENOMIC DNA]</scope>
    <source>
        <strain evidence="7 8">ACD0624</strain>
    </source>
</reference>
<sequence length="322" mass="36399">MPFAQLVIGPPGSGKSTYCNGMHQFMSAIGRKCSIVNLDPANEKTTYPCAIDVRNLITLDEVMDEEGLGPNGGVMYALEELEQNIEWLEEGLSRLGQDYVIFDCPGQVELFTHHGSLRNIFLRLQKMGYRLVVLHLVDAHYCSDPSKYISILLLCLRSMLQLDLPHINVLSKIDLLTQYGPLAFNLDFYTEVQDLSHMLPLLETDPRLKKYAKLNEAIIDVVEGFGLVSFETLAVEDKKSMTHLLQAIDRAGGYVFGEAEGAGDNVWTMAMRGGWGVGMSALDVQERWVDNKEEYDEFEMKERQERDDAEAARLRQMEEEGY</sequence>
<dbReference type="SUPFAM" id="SSF52540">
    <property type="entry name" value="P-loop containing nucleoside triphosphate hydrolases"/>
    <property type="match status" value="1"/>
</dbReference>
<evidence type="ECO:0000256" key="1">
    <source>
        <dbReference type="ARBA" id="ARBA00005290"/>
    </source>
</evidence>